<comment type="caution">
    <text evidence="2">The sequence shown here is derived from an EMBL/GenBank/DDBJ whole genome shotgun (WGS) entry which is preliminary data.</text>
</comment>
<dbReference type="Proteomes" id="UP000430345">
    <property type="component" value="Unassembled WGS sequence"/>
</dbReference>
<accession>A0A6I1MJF9</accession>
<keyword evidence="3" id="KW-1185">Reference proteome</keyword>
<gene>
    <name evidence="2" type="ORF">GBZ86_04780</name>
</gene>
<dbReference type="Pfam" id="PF09346">
    <property type="entry name" value="SMI1_KNR4"/>
    <property type="match status" value="1"/>
</dbReference>
<dbReference type="SUPFAM" id="SSF160631">
    <property type="entry name" value="SMI1/KNR4-like"/>
    <property type="match status" value="1"/>
</dbReference>
<feature type="domain" description="Knr4/Smi1-like" evidence="1">
    <location>
        <begin position="37"/>
        <end position="163"/>
    </location>
</feature>
<dbReference type="InterPro" id="IPR018958">
    <property type="entry name" value="Knr4/Smi1-like_dom"/>
</dbReference>
<evidence type="ECO:0000259" key="1">
    <source>
        <dbReference type="SMART" id="SM00860"/>
    </source>
</evidence>
<evidence type="ECO:0000313" key="2">
    <source>
        <dbReference type="EMBL" id="MPQ43074.1"/>
    </source>
</evidence>
<evidence type="ECO:0000313" key="3">
    <source>
        <dbReference type="Proteomes" id="UP000430345"/>
    </source>
</evidence>
<dbReference type="OrthoDB" id="5880263at2"/>
<dbReference type="InterPro" id="IPR037883">
    <property type="entry name" value="Knr4/Smi1-like_sf"/>
</dbReference>
<dbReference type="EMBL" id="WHJC01000038">
    <property type="protein sequence ID" value="MPQ43074.1"/>
    <property type="molecule type" value="Genomic_DNA"/>
</dbReference>
<dbReference type="SMART" id="SM00860">
    <property type="entry name" value="SMI1_KNR4"/>
    <property type="match status" value="1"/>
</dbReference>
<dbReference type="AlphaFoldDB" id="A0A6I1MJF9"/>
<organism evidence="2 3">
    <name type="scientific">Clostridium tarantellae</name>
    <dbReference type="NCBI Taxonomy" id="39493"/>
    <lineage>
        <taxon>Bacteria</taxon>
        <taxon>Bacillati</taxon>
        <taxon>Bacillota</taxon>
        <taxon>Clostridia</taxon>
        <taxon>Eubacteriales</taxon>
        <taxon>Clostridiaceae</taxon>
        <taxon>Clostridium</taxon>
    </lineage>
</organism>
<dbReference type="Gene3D" id="3.40.1580.10">
    <property type="entry name" value="SMI1/KNR4-like"/>
    <property type="match status" value="1"/>
</dbReference>
<proteinExistence type="predicted"/>
<reference evidence="2 3" key="1">
    <citation type="submission" date="2019-10" db="EMBL/GenBank/DDBJ databases">
        <title>The Genome Sequence of Clostridium tarantellae Isolated from Fish Brain.</title>
        <authorList>
            <person name="Bano L."/>
            <person name="Kiel M."/>
            <person name="Sales G."/>
            <person name="Doxey A.C."/>
            <person name="Mansfield M.J."/>
            <person name="Schiavone M."/>
            <person name="Rossetto O."/>
            <person name="Pirazzini M."/>
            <person name="Dobrindt U."/>
            <person name="Montecucco C."/>
        </authorList>
    </citation>
    <scope>NUCLEOTIDE SEQUENCE [LARGE SCALE GENOMIC DNA]</scope>
    <source>
        <strain evidence="2 3">DSM 3997</strain>
    </source>
</reference>
<sequence>MVWRERYMITKEFKNYFKPFIDELNKYADGVNKLNKGVNINLIEKCENKLKIKLPETYKLFLNKYNGGELFAVPVGITLTEIYIKEKGLKEKGGSYLDETFDEERRWPNLPKEYIIIDDTCEGDIICIDLKNSINPECKIVKLDTETGEVAETWNKLIDWLMYEMEFGSMLTNYDGTDKE</sequence>
<name>A0A6I1MJF9_9CLOT</name>
<protein>
    <submittedName>
        <fullName evidence="2">SMI1/KNR4 family protein</fullName>
    </submittedName>
</protein>